<evidence type="ECO:0000313" key="7">
    <source>
        <dbReference type="EMBL" id="AXF54959.1"/>
    </source>
</evidence>
<dbReference type="PANTHER" id="PTHR32114">
    <property type="entry name" value="ABC TRANSPORTER ABCH.3"/>
    <property type="match status" value="1"/>
</dbReference>
<feature type="compositionally biased region" description="Basic and acidic residues" evidence="5">
    <location>
        <begin position="834"/>
        <end position="848"/>
    </location>
</feature>
<feature type="region of interest" description="Disordered" evidence="5">
    <location>
        <begin position="292"/>
        <end position="338"/>
    </location>
</feature>
<feature type="coiled-coil region" evidence="4">
    <location>
        <begin position="211"/>
        <end position="272"/>
    </location>
</feature>
<dbReference type="Pfam" id="PF13476">
    <property type="entry name" value="AAA_23"/>
    <property type="match status" value="1"/>
</dbReference>
<proteinExistence type="inferred from homology"/>
<evidence type="ECO:0000256" key="5">
    <source>
        <dbReference type="SAM" id="MobiDB-lite"/>
    </source>
</evidence>
<evidence type="ECO:0000256" key="3">
    <source>
        <dbReference type="ARBA" id="ARBA00013368"/>
    </source>
</evidence>
<comment type="similarity">
    <text evidence="1">Belongs to the SMC family. SbcC subfamily.</text>
</comment>
<dbReference type="SUPFAM" id="SSF52540">
    <property type="entry name" value="P-loop containing nucleoside triphosphate hydrolases"/>
    <property type="match status" value="3"/>
</dbReference>
<feature type="coiled-coil region" evidence="4">
    <location>
        <begin position="882"/>
        <end position="909"/>
    </location>
</feature>
<comment type="subunit">
    <text evidence="2">Heterodimer of SbcC and SbcD.</text>
</comment>
<dbReference type="Proteomes" id="UP000252100">
    <property type="component" value="Chromosome"/>
</dbReference>
<protein>
    <recommendedName>
        <fullName evidence="3">Nuclease SbcCD subunit C</fullName>
    </recommendedName>
</protein>
<reference evidence="7 8" key="1">
    <citation type="journal article" date="2018" name="J. Microbiol.">
        <title>Salicibibacter kimchii gen. nov., sp. nov., a moderately halophilic and alkalitolerant bacterium in the family Bacillaceae, isolated from kimchi.</title>
        <authorList>
            <person name="Jang J.Y."/>
            <person name="Oh Y.J."/>
            <person name="Lim S.K."/>
            <person name="Park H.K."/>
            <person name="Lee C."/>
            <person name="Kim J.Y."/>
            <person name="Lee M.A."/>
            <person name="Choi H.J."/>
        </authorList>
    </citation>
    <scope>NUCLEOTIDE SEQUENCE [LARGE SCALE GENOMIC DNA]</scope>
    <source>
        <strain evidence="7 8">NKC1-1</strain>
    </source>
</reference>
<dbReference type="InterPro" id="IPR038729">
    <property type="entry name" value="Rad50/SbcC_AAA"/>
</dbReference>
<evidence type="ECO:0000259" key="6">
    <source>
        <dbReference type="Pfam" id="PF13476"/>
    </source>
</evidence>
<dbReference type="KEGG" id="rue:DT065_02290"/>
<dbReference type="Gene3D" id="3.40.50.300">
    <property type="entry name" value="P-loop containing nucleotide triphosphate hydrolases"/>
    <property type="match status" value="2"/>
</dbReference>
<dbReference type="AlphaFoldDB" id="A0A345BVH8"/>
<dbReference type="EMBL" id="CP031092">
    <property type="protein sequence ID" value="AXF54959.1"/>
    <property type="molecule type" value="Genomic_DNA"/>
</dbReference>
<feature type="domain" description="Rad50/SbcC-type AAA" evidence="6">
    <location>
        <begin position="6"/>
        <end position="263"/>
    </location>
</feature>
<evidence type="ECO:0000256" key="4">
    <source>
        <dbReference type="SAM" id="Coils"/>
    </source>
</evidence>
<dbReference type="InterPro" id="IPR027417">
    <property type="entry name" value="P-loop_NTPase"/>
</dbReference>
<evidence type="ECO:0000256" key="1">
    <source>
        <dbReference type="ARBA" id="ARBA00006930"/>
    </source>
</evidence>
<feature type="region of interest" description="Disordered" evidence="5">
    <location>
        <begin position="823"/>
        <end position="848"/>
    </location>
</feature>
<evidence type="ECO:0000313" key="8">
    <source>
        <dbReference type="Proteomes" id="UP000252100"/>
    </source>
</evidence>
<feature type="compositionally biased region" description="Basic and acidic residues" evidence="5">
    <location>
        <begin position="292"/>
        <end position="306"/>
    </location>
</feature>
<evidence type="ECO:0000256" key="2">
    <source>
        <dbReference type="ARBA" id="ARBA00011322"/>
    </source>
</evidence>
<dbReference type="Pfam" id="PF13558">
    <property type="entry name" value="SbcC_Walker_B"/>
    <property type="match status" value="1"/>
</dbReference>
<organism evidence="7 8">
    <name type="scientific">Salicibibacter kimchii</name>
    <dbReference type="NCBI Taxonomy" id="2099786"/>
    <lineage>
        <taxon>Bacteria</taxon>
        <taxon>Bacillati</taxon>
        <taxon>Bacillota</taxon>
        <taxon>Bacilli</taxon>
        <taxon>Bacillales</taxon>
        <taxon>Bacillaceae</taxon>
        <taxon>Salicibibacter</taxon>
    </lineage>
</organism>
<keyword evidence="8" id="KW-1185">Reference proteome</keyword>
<sequence>MRPLQLNVRGLHSFRDEQTIDFNQLCDGGVFGIFGPTGSGKSSILDAMTFALYGKISRSGSVGASIVNQSETEVAVSFSFRLGDRTFIAERRAKRKDTTLQTTRARFIETTEEPVVLADKKGAMDREIETMIGLKIEDFTRAVVLPQNKFSEFLSLKGAERSKMLQRLFDLGKYGDDLNEKIKKRLTEESAKKGEIEGEQSGLGDASEAALTKAKQEIARVETTLHKEETAKHELEIKWKESKEIRKQQEIHQELKSELETLAKEQPNHEKRLQALLISSIANQLLPYREEQERTEHGWKEAEKALENSQKQAETLAEKESETQNFYREARENRQAEEPQLTVKIAQLEEAQTLETELKTLSENMKDAREKETKLRKDQETADYDLQHTQKEEMNAKQQLYEKEEQLSALEKEQSNRENIRLAFEKKETLNQQKERLAEEKDTEQKAVERLKQQEAYRNEEYAQKEQTIAQLKTAQNNLYHWFFDLSEAKREQRSLIAAIKDMQAKAIDGNEAEIIQKLVHQLEEGKPCAVCGAIHHPKPTHASEQNAYDTEGLEKAGERLQAEDRIKHYHWSLEHYSQQIAAILEETQIHTPETAEDDPSHPTLESGMTPEKLNRKAEHFLQKLDAKATSLDTLVTNTKKLIEQMQQQITNLKEIDALYNQTMINRNEAATKRQRQEEIYDRRKQEWHESFPGLVLETIHEAWEASKKEQAQLEKLREEVRHQQQNLEFIREKINEAKNRHTDIQISLLQQEARREQLEKEHQQGEAKLKERVGENTTATNALADVRNTLLRLRENEKTAEETLNKTIAERQKTEQMKAAAQEQLTSSRKHHETANERWEQKRNTDEGKEIEKFLQGTLDSSTLRTHCLSAEKKNEYDALTQRFETQLAQTKKRLSEVEETLDGKQMTEEEWKALDDAFRQKEKEVETRREERSVARSKWEELKDKHHRYEKLEEERKKLQTTISHLKELERVFKGKAFVNFIAEEQLVQVTRHASERLHALTQGRYALALDSDNNFLIADYFNGGQKRPTSTLSGGETFLTSLALALSLSVSIQLRGQYPLEFFFLDEGFGTLDAELLDTVVNALEQLQTDHLAVGVISHVPELQERLHKRLLVEAPKPDGQGSRLTITS</sequence>
<accession>A0A345BVH8</accession>
<feature type="coiled-coil region" evidence="4">
    <location>
        <begin position="944"/>
        <end position="974"/>
    </location>
</feature>
<name>A0A345BVH8_9BACI</name>
<dbReference type="PANTHER" id="PTHR32114:SF2">
    <property type="entry name" value="ABC TRANSPORTER ABCH.3"/>
    <property type="match status" value="1"/>
</dbReference>
<gene>
    <name evidence="7" type="ORF">DT065_02290</name>
</gene>
<feature type="region of interest" description="Disordered" evidence="5">
    <location>
        <begin position="362"/>
        <end position="390"/>
    </location>
</feature>
<dbReference type="RefSeq" id="WP_114370496.1">
    <property type="nucleotide sequence ID" value="NZ_CP031092.1"/>
</dbReference>
<keyword evidence="4" id="KW-0175">Coiled coil</keyword>
<dbReference type="OrthoDB" id="9795626at2"/>
<feature type="compositionally biased region" description="Basic and acidic residues" evidence="5">
    <location>
        <begin position="316"/>
        <end position="337"/>
    </location>
</feature>